<dbReference type="InterPro" id="IPR010908">
    <property type="entry name" value="Longin_dom"/>
</dbReference>
<evidence type="ECO:0000256" key="7">
    <source>
        <dbReference type="ARBA" id="ARBA00037493"/>
    </source>
</evidence>
<dbReference type="PROSITE" id="PS50859">
    <property type="entry name" value="LONGIN"/>
    <property type="match status" value="1"/>
</dbReference>
<evidence type="ECO:0000256" key="6">
    <source>
        <dbReference type="ARBA" id="ARBA00023136"/>
    </source>
</evidence>
<evidence type="ECO:0000256" key="2">
    <source>
        <dbReference type="ARBA" id="ARBA00022448"/>
    </source>
</evidence>
<evidence type="ECO:0000259" key="12">
    <source>
        <dbReference type="PROSITE" id="PS50892"/>
    </source>
</evidence>
<accession>I0ZAK9</accession>
<comment type="function">
    <text evidence="7">Involved in the targeting and/or fusion of transport vesicles to their target membrane.</text>
</comment>
<dbReference type="FunFam" id="3.30.450.50:FF:000015">
    <property type="entry name" value="Synaptobrevin 2 isoform 1"/>
    <property type="match status" value="1"/>
</dbReference>
<keyword evidence="9" id="KW-0175">Coiled coil</keyword>
<keyword evidence="6 10" id="KW-0472">Membrane</keyword>
<dbReference type="OrthoDB" id="248747at2759"/>
<evidence type="ECO:0000313" key="14">
    <source>
        <dbReference type="Proteomes" id="UP000007264"/>
    </source>
</evidence>
<organism evidence="13 14">
    <name type="scientific">Coccomyxa subellipsoidea (strain C-169)</name>
    <name type="common">Green microalga</name>
    <dbReference type="NCBI Taxonomy" id="574566"/>
    <lineage>
        <taxon>Eukaryota</taxon>
        <taxon>Viridiplantae</taxon>
        <taxon>Chlorophyta</taxon>
        <taxon>core chlorophytes</taxon>
        <taxon>Trebouxiophyceae</taxon>
        <taxon>Trebouxiophyceae incertae sedis</taxon>
        <taxon>Coccomyxaceae</taxon>
        <taxon>Coccomyxa</taxon>
        <taxon>Coccomyxa subellipsoidea</taxon>
    </lineage>
</organism>
<dbReference type="eggNOG" id="KOG0859">
    <property type="taxonomic scope" value="Eukaryota"/>
</dbReference>
<evidence type="ECO:0000256" key="1">
    <source>
        <dbReference type="ARBA" id="ARBA00008025"/>
    </source>
</evidence>
<feature type="transmembrane region" description="Helical" evidence="10">
    <location>
        <begin position="191"/>
        <end position="215"/>
    </location>
</feature>
<dbReference type="PANTHER" id="PTHR21136:SF214">
    <property type="entry name" value="VESICLE-ASSOCIATED MEMBRANE PROTEIN 714"/>
    <property type="match status" value="1"/>
</dbReference>
<reference evidence="13 14" key="1">
    <citation type="journal article" date="2012" name="Genome Biol.">
        <title>The genome of the polar eukaryotic microalga coccomyxa subellipsoidea reveals traits of cold adaptation.</title>
        <authorList>
            <person name="Blanc G."/>
            <person name="Agarkova I."/>
            <person name="Grimwood J."/>
            <person name="Kuo A."/>
            <person name="Brueggeman A."/>
            <person name="Dunigan D."/>
            <person name="Gurnon J."/>
            <person name="Ladunga I."/>
            <person name="Lindquist E."/>
            <person name="Lucas S."/>
            <person name="Pangilinan J."/>
            <person name="Proschold T."/>
            <person name="Salamov A."/>
            <person name="Schmutz J."/>
            <person name="Weeks D."/>
            <person name="Yamada T."/>
            <person name="Claverie J.M."/>
            <person name="Grigoriev I."/>
            <person name="Van Etten J."/>
            <person name="Lomsadze A."/>
            <person name="Borodovsky M."/>
        </authorList>
    </citation>
    <scope>NUCLEOTIDE SEQUENCE [LARGE SCALE GENOMIC DNA]</scope>
    <source>
        <strain evidence="13 14">C-169</strain>
    </source>
</reference>
<dbReference type="SUPFAM" id="SSF64356">
    <property type="entry name" value="SNARE-like"/>
    <property type="match status" value="1"/>
</dbReference>
<comment type="subcellular location">
    <subcellularLocation>
        <location evidence="8">Endomembrane system</location>
        <topology evidence="8">Single-pass type IV membrane protein</topology>
    </subcellularLocation>
</comment>
<dbReference type="Pfam" id="PF13774">
    <property type="entry name" value="Longin"/>
    <property type="match status" value="1"/>
</dbReference>
<keyword evidence="4" id="KW-0653">Protein transport</keyword>
<dbReference type="InterPro" id="IPR042855">
    <property type="entry name" value="V_SNARE_CC"/>
</dbReference>
<evidence type="ECO:0000313" key="13">
    <source>
        <dbReference type="EMBL" id="EIE27678.1"/>
    </source>
</evidence>
<dbReference type="CDD" id="cd14824">
    <property type="entry name" value="Longin"/>
    <property type="match status" value="1"/>
</dbReference>
<dbReference type="FunFam" id="1.20.5.110:FF:000004">
    <property type="entry name" value="Vesicle-associated membrane protein 7"/>
    <property type="match status" value="1"/>
</dbReference>
<dbReference type="Proteomes" id="UP000007264">
    <property type="component" value="Unassembled WGS sequence"/>
</dbReference>
<comment type="caution">
    <text evidence="13">The sequence shown here is derived from an EMBL/GenBank/DDBJ whole genome shotgun (WGS) entry which is preliminary data.</text>
</comment>
<evidence type="ECO:0000256" key="10">
    <source>
        <dbReference type="SAM" id="Phobius"/>
    </source>
</evidence>
<dbReference type="KEGG" id="csl:COCSUDRAFT_39277"/>
<keyword evidence="2" id="KW-0813">Transport</keyword>
<dbReference type="GO" id="GO:0016192">
    <property type="term" value="P:vesicle-mediated transport"/>
    <property type="evidence" value="ECO:0007669"/>
    <property type="project" value="InterPro"/>
</dbReference>
<dbReference type="PANTHER" id="PTHR21136">
    <property type="entry name" value="SNARE PROTEINS"/>
    <property type="match status" value="1"/>
</dbReference>
<evidence type="ECO:0000256" key="8">
    <source>
        <dbReference type="ARBA" id="ARBA00046280"/>
    </source>
</evidence>
<dbReference type="InterPro" id="IPR001388">
    <property type="entry name" value="Synaptobrevin-like"/>
</dbReference>
<dbReference type="InterPro" id="IPR011012">
    <property type="entry name" value="Longin-like_dom_sf"/>
</dbReference>
<feature type="domain" description="Longin" evidence="11">
    <location>
        <begin position="9"/>
        <end position="112"/>
    </location>
</feature>
<dbReference type="GO" id="GO:0012505">
    <property type="term" value="C:endomembrane system"/>
    <property type="evidence" value="ECO:0007669"/>
    <property type="project" value="UniProtKB-SubCell"/>
</dbReference>
<sequence length="217" mass="25198">MHDNLLYSLIARGTTVLAEYSEVSGNANLVAHRILEKLPQNDSRVSYSQERHLFHIVVRDGITFLCMADEGFGRRIPFAFLEDVRDRYLARFGEEAHSAPAYEHNAEFSRVLEDRMAFYSTDQRADAINRVRGEISEVKTVMIENIDKVLDRGERIELLVDKTDHLQNESFAFKREARRLKTRLWWKNMRLLAFVALLILVIAYIIVCFACSPTFHC</sequence>
<dbReference type="RefSeq" id="XP_005652222.1">
    <property type="nucleotide sequence ID" value="XM_005652165.1"/>
</dbReference>
<dbReference type="PROSITE" id="PS00417">
    <property type="entry name" value="SYNAPTOBREVIN"/>
    <property type="match status" value="1"/>
</dbReference>
<dbReference type="PROSITE" id="PS50892">
    <property type="entry name" value="V_SNARE"/>
    <property type="match status" value="1"/>
</dbReference>
<evidence type="ECO:0000256" key="3">
    <source>
        <dbReference type="ARBA" id="ARBA00022692"/>
    </source>
</evidence>
<dbReference type="SMART" id="SM01270">
    <property type="entry name" value="Longin"/>
    <property type="match status" value="1"/>
</dbReference>
<evidence type="ECO:0000256" key="9">
    <source>
        <dbReference type="PROSITE-ProRule" id="PRU00290"/>
    </source>
</evidence>
<dbReference type="InterPro" id="IPR051097">
    <property type="entry name" value="Synaptobrevin-like_transport"/>
</dbReference>
<evidence type="ECO:0000256" key="4">
    <source>
        <dbReference type="ARBA" id="ARBA00022927"/>
    </source>
</evidence>
<dbReference type="PRINTS" id="PR00219">
    <property type="entry name" value="SYNAPTOBREVN"/>
</dbReference>
<dbReference type="STRING" id="574566.I0ZAK9"/>
<dbReference type="GO" id="GO:0005737">
    <property type="term" value="C:cytoplasm"/>
    <property type="evidence" value="ECO:0007669"/>
    <property type="project" value="UniProtKB-ARBA"/>
</dbReference>
<dbReference type="EMBL" id="AGSI01000001">
    <property type="protein sequence ID" value="EIE27678.1"/>
    <property type="molecule type" value="Genomic_DNA"/>
</dbReference>
<dbReference type="AlphaFoldDB" id="I0ZAK9"/>
<dbReference type="SUPFAM" id="SSF58038">
    <property type="entry name" value="SNARE fusion complex"/>
    <property type="match status" value="1"/>
</dbReference>
<protein>
    <submittedName>
        <fullName evidence="13">Vesicle-associated membrane protein</fullName>
    </submittedName>
</protein>
<dbReference type="Gene3D" id="3.30.450.50">
    <property type="entry name" value="Longin domain"/>
    <property type="match status" value="1"/>
</dbReference>
<feature type="domain" description="V-SNARE coiled-coil homology" evidence="12">
    <location>
        <begin position="127"/>
        <end position="187"/>
    </location>
</feature>
<name>I0ZAK9_COCSC</name>
<dbReference type="Gene3D" id="1.20.5.110">
    <property type="match status" value="1"/>
</dbReference>
<proteinExistence type="inferred from homology"/>
<gene>
    <name evidence="13" type="ORF">COCSUDRAFT_39277</name>
</gene>
<keyword evidence="14" id="KW-1185">Reference proteome</keyword>
<dbReference type="Pfam" id="PF00957">
    <property type="entry name" value="Synaptobrevin"/>
    <property type="match status" value="1"/>
</dbReference>
<keyword evidence="3 10" id="KW-0812">Transmembrane</keyword>
<dbReference type="GeneID" id="17045693"/>
<keyword evidence="5 10" id="KW-1133">Transmembrane helix</keyword>
<comment type="similarity">
    <text evidence="1">Belongs to the synaptobrevin family.</text>
</comment>
<dbReference type="GO" id="GO:0016020">
    <property type="term" value="C:membrane"/>
    <property type="evidence" value="ECO:0007669"/>
    <property type="project" value="InterPro"/>
</dbReference>
<evidence type="ECO:0000256" key="5">
    <source>
        <dbReference type="ARBA" id="ARBA00022989"/>
    </source>
</evidence>
<dbReference type="CDD" id="cd15843">
    <property type="entry name" value="R-SNARE"/>
    <property type="match status" value="1"/>
</dbReference>
<dbReference type="GO" id="GO:0015031">
    <property type="term" value="P:protein transport"/>
    <property type="evidence" value="ECO:0007669"/>
    <property type="project" value="UniProtKB-KW"/>
</dbReference>
<evidence type="ECO:0000259" key="11">
    <source>
        <dbReference type="PROSITE" id="PS50859"/>
    </source>
</evidence>